<dbReference type="PROSITE" id="PS00903">
    <property type="entry name" value="CYT_DCMP_DEAMINASES_1"/>
    <property type="match status" value="1"/>
</dbReference>
<evidence type="ECO:0000256" key="8">
    <source>
        <dbReference type="ARBA" id="ARBA00022833"/>
    </source>
</evidence>
<dbReference type="UniPathway" id="UPA00275">
    <property type="reaction ID" value="UER00401"/>
</dbReference>
<feature type="binding site" evidence="14">
    <location>
        <position position="197"/>
    </location>
    <ligand>
        <name>NADP(+)</name>
        <dbReference type="ChEBI" id="CHEBI:58349"/>
    </ligand>
</feature>
<dbReference type="Gene3D" id="3.40.430.10">
    <property type="entry name" value="Dihydrofolate Reductase, subunit A"/>
    <property type="match status" value="1"/>
</dbReference>
<dbReference type="Gene3D" id="3.40.140.10">
    <property type="entry name" value="Cytidine Deaminase, domain 2"/>
    <property type="match status" value="1"/>
</dbReference>
<evidence type="ECO:0000256" key="12">
    <source>
        <dbReference type="PIRNR" id="PIRNR006769"/>
    </source>
</evidence>
<dbReference type="OrthoDB" id="9800865at2"/>
<feature type="domain" description="CMP/dCMP-type deaminase" evidence="16">
    <location>
        <begin position="2"/>
        <end position="119"/>
    </location>
</feature>
<comment type="caution">
    <text evidence="17">The sequence shown here is derived from an EMBL/GenBank/DDBJ whole genome shotgun (WGS) entry which is preliminary data.</text>
</comment>
<comment type="function">
    <text evidence="1 12">Converts 2,5-diamino-6-(ribosylamino)-4(3h)-pyrimidinone 5'-phosphate into 5-amino-6-(ribosylamino)-2,4(1h,3h)-pyrimidinedione 5'-phosphate.</text>
</comment>
<comment type="catalytic activity">
    <reaction evidence="12">
        <text>5-amino-6-(5-phospho-D-ribitylamino)uracil + NADP(+) = 5-amino-6-(5-phospho-D-ribosylamino)uracil + NADPH + H(+)</text>
        <dbReference type="Rhea" id="RHEA:17845"/>
        <dbReference type="ChEBI" id="CHEBI:15378"/>
        <dbReference type="ChEBI" id="CHEBI:57783"/>
        <dbReference type="ChEBI" id="CHEBI:58349"/>
        <dbReference type="ChEBI" id="CHEBI:58421"/>
        <dbReference type="ChEBI" id="CHEBI:58453"/>
        <dbReference type="EC" id="1.1.1.193"/>
    </reaction>
</comment>
<evidence type="ECO:0000256" key="10">
    <source>
        <dbReference type="ARBA" id="ARBA00023002"/>
    </source>
</evidence>
<feature type="binding site" evidence="15">
    <location>
        <position position="72"/>
    </location>
    <ligand>
        <name>Zn(2+)</name>
        <dbReference type="ChEBI" id="CHEBI:29105"/>
        <note>catalytic</note>
    </ligand>
</feature>
<comment type="catalytic activity">
    <reaction evidence="12">
        <text>2,5-diamino-6-hydroxy-4-(5-phosphoribosylamino)-pyrimidine + H2O + H(+) = 5-amino-6-(5-phospho-D-ribosylamino)uracil + NH4(+)</text>
        <dbReference type="Rhea" id="RHEA:21868"/>
        <dbReference type="ChEBI" id="CHEBI:15377"/>
        <dbReference type="ChEBI" id="CHEBI:15378"/>
        <dbReference type="ChEBI" id="CHEBI:28938"/>
        <dbReference type="ChEBI" id="CHEBI:58453"/>
        <dbReference type="ChEBI" id="CHEBI:58614"/>
        <dbReference type="EC" id="3.5.4.26"/>
    </reaction>
</comment>
<dbReference type="SUPFAM" id="SSF53927">
    <property type="entry name" value="Cytidine deaminase-like"/>
    <property type="match status" value="1"/>
</dbReference>
<dbReference type="PANTHER" id="PTHR38011:SF7">
    <property type="entry name" value="2,5-DIAMINO-6-RIBOSYLAMINO-4(3H)-PYRIMIDINONE 5'-PHOSPHATE REDUCTASE"/>
    <property type="match status" value="1"/>
</dbReference>
<dbReference type="GO" id="GO:0009231">
    <property type="term" value="P:riboflavin biosynthetic process"/>
    <property type="evidence" value="ECO:0007669"/>
    <property type="project" value="UniProtKB-UniPathway"/>
</dbReference>
<accession>A0A2M9A4R8</accession>
<feature type="binding site" evidence="14">
    <location>
        <begin position="285"/>
        <end position="291"/>
    </location>
    <ligand>
        <name>NADP(+)</name>
        <dbReference type="ChEBI" id="CHEBI:58349"/>
    </ligand>
</feature>
<feature type="binding site" evidence="14">
    <location>
        <position position="201"/>
    </location>
    <ligand>
        <name>substrate</name>
    </ligand>
</feature>
<dbReference type="InterPro" id="IPR004794">
    <property type="entry name" value="Eubact_RibD"/>
</dbReference>
<keyword evidence="7 12" id="KW-0479">Metal-binding</keyword>
<evidence type="ECO:0000256" key="14">
    <source>
        <dbReference type="PIRSR" id="PIRSR006769-2"/>
    </source>
</evidence>
<name>A0A2M9A4R8_9BACT</name>
<comment type="cofactor">
    <cofactor evidence="12 15">
        <name>Zn(2+)</name>
        <dbReference type="ChEBI" id="CHEBI:29105"/>
    </cofactor>
    <text evidence="12 15">Binds 1 zinc ion.</text>
</comment>
<evidence type="ECO:0000256" key="6">
    <source>
        <dbReference type="ARBA" id="ARBA00022619"/>
    </source>
</evidence>
<feature type="binding site" evidence="14">
    <location>
        <position position="193"/>
    </location>
    <ligand>
        <name>NADP(+)</name>
        <dbReference type="ChEBI" id="CHEBI:58349"/>
    </ligand>
</feature>
<dbReference type="CDD" id="cd01284">
    <property type="entry name" value="Riboflavin_deaminase-reductase"/>
    <property type="match status" value="1"/>
</dbReference>
<dbReference type="InterPro" id="IPR016192">
    <property type="entry name" value="APOBEC/CMP_deaminase_Zn-bd"/>
</dbReference>
<comment type="pathway">
    <text evidence="3 12">Cofactor biosynthesis; riboflavin biosynthesis; 5-amino-6-(D-ribitylamino)uracil from GTP: step 3/4.</text>
</comment>
<dbReference type="EC" id="1.1.1.193" evidence="12"/>
<dbReference type="PIRSF" id="PIRSF006769">
    <property type="entry name" value="RibD"/>
    <property type="match status" value="1"/>
</dbReference>
<dbReference type="Pfam" id="PF00383">
    <property type="entry name" value="dCMP_cyt_deam_1"/>
    <property type="match status" value="1"/>
</dbReference>
<evidence type="ECO:0000256" key="2">
    <source>
        <dbReference type="ARBA" id="ARBA00004882"/>
    </source>
</evidence>
<dbReference type="GO" id="GO:0008270">
    <property type="term" value="F:zinc ion binding"/>
    <property type="evidence" value="ECO:0007669"/>
    <property type="project" value="InterPro"/>
</dbReference>
<feature type="active site" description="Proton donor" evidence="13">
    <location>
        <position position="49"/>
    </location>
</feature>
<evidence type="ECO:0000256" key="13">
    <source>
        <dbReference type="PIRSR" id="PIRSR006769-1"/>
    </source>
</evidence>
<evidence type="ECO:0000256" key="1">
    <source>
        <dbReference type="ARBA" id="ARBA00002151"/>
    </source>
</evidence>
<evidence type="ECO:0000256" key="9">
    <source>
        <dbReference type="ARBA" id="ARBA00022857"/>
    </source>
</evidence>
<comment type="similarity">
    <text evidence="5 12">In the C-terminal section; belongs to the HTP reductase family.</text>
</comment>
<dbReference type="PROSITE" id="PS51747">
    <property type="entry name" value="CYT_DCMP_DEAMINASES_2"/>
    <property type="match status" value="1"/>
</dbReference>
<dbReference type="EMBL" id="PGEX01000001">
    <property type="protein sequence ID" value="PJJ40627.1"/>
    <property type="molecule type" value="Genomic_DNA"/>
</dbReference>
<dbReference type="GO" id="GO:0008835">
    <property type="term" value="F:diaminohydroxyphosphoribosylaminopyrimidine deaminase activity"/>
    <property type="evidence" value="ECO:0007669"/>
    <property type="project" value="UniProtKB-EC"/>
</dbReference>
<evidence type="ECO:0000256" key="5">
    <source>
        <dbReference type="ARBA" id="ARBA00007417"/>
    </source>
</evidence>
<comment type="similarity">
    <text evidence="4 12">In the N-terminal section; belongs to the cytidine and deoxycytidylate deaminase family.</text>
</comment>
<keyword evidence="8 12" id="KW-0862">Zinc</keyword>
<keyword evidence="11" id="KW-0511">Multifunctional enzyme</keyword>
<dbReference type="Pfam" id="PF01872">
    <property type="entry name" value="RibD_C"/>
    <property type="match status" value="1"/>
</dbReference>
<organism evidence="17 18">
    <name type="scientific">Hallerella succinigenes</name>
    <dbReference type="NCBI Taxonomy" id="1896222"/>
    <lineage>
        <taxon>Bacteria</taxon>
        <taxon>Pseudomonadati</taxon>
        <taxon>Fibrobacterota</taxon>
        <taxon>Fibrobacteria</taxon>
        <taxon>Fibrobacterales</taxon>
        <taxon>Fibrobacteraceae</taxon>
        <taxon>Hallerella</taxon>
    </lineage>
</organism>
<evidence type="ECO:0000256" key="3">
    <source>
        <dbReference type="ARBA" id="ARBA00004910"/>
    </source>
</evidence>
<evidence type="ECO:0000313" key="18">
    <source>
        <dbReference type="Proteomes" id="UP000231134"/>
    </source>
</evidence>
<dbReference type="PANTHER" id="PTHR38011">
    <property type="entry name" value="DIHYDROFOLATE REDUCTASE FAMILY PROTEIN (AFU_ORTHOLOGUE AFUA_8G06820)"/>
    <property type="match status" value="1"/>
</dbReference>
<dbReference type="NCBIfam" id="TIGR00326">
    <property type="entry name" value="eubact_ribD"/>
    <property type="match status" value="1"/>
</dbReference>
<dbReference type="InterPro" id="IPR002734">
    <property type="entry name" value="RibDG_C"/>
</dbReference>
<feature type="binding site" evidence="14">
    <location>
        <position position="283"/>
    </location>
    <ligand>
        <name>substrate</name>
    </ligand>
</feature>
<dbReference type="Proteomes" id="UP000231134">
    <property type="component" value="Unassembled WGS sequence"/>
</dbReference>
<evidence type="ECO:0000313" key="17">
    <source>
        <dbReference type="EMBL" id="PJJ40627.1"/>
    </source>
</evidence>
<keyword evidence="18" id="KW-1185">Reference proteome</keyword>
<dbReference type="SUPFAM" id="SSF53597">
    <property type="entry name" value="Dihydrofolate reductase-like"/>
    <property type="match status" value="1"/>
</dbReference>
<proteinExistence type="inferred from homology"/>
<dbReference type="InterPro" id="IPR002125">
    <property type="entry name" value="CMP_dCMP_dom"/>
</dbReference>
<keyword evidence="10 12" id="KW-0560">Oxidoreductase</keyword>
<dbReference type="GO" id="GO:0008703">
    <property type="term" value="F:5-amino-6-(5-phosphoribosylamino)uracil reductase activity"/>
    <property type="evidence" value="ECO:0007669"/>
    <property type="project" value="UniProtKB-EC"/>
</dbReference>
<dbReference type="AlphaFoldDB" id="A0A2M9A4R8"/>
<comment type="pathway">
    <text evidence="2 12">Cofactor biosynthesis; riboflavin biosynthesis; 5-amino-6-(D-ribitylamino)uracil from GTP: step 2/4.</text>
</comment>
<evidence type="ECO:0000256" key="7">
    <source>
        <dbReference type="ARBA" id="ARBA00022723"/>
    </source>
</evidence>
<feature type="binding site" evidence="14">
    <location>
        <position position="151"/>
    </location>
    <ligand>
        <name>NADP(+)</name>
        <dbReference type="ChEBI" id="CHEBI:58349"/>
    </ligand>
</feature>
<keyword evidence="6 12" id="KW-0686">Riboflavin biosynthesis</keyword>
<protein>
    <recommendedName>
        <fullName evidence="12">Riboflavin biosynthesis protein RibD</fullName>
    </recommendedName>
    <domain>
        <recommendedName>
            <fullName evidence="12">Diaminohydroxyphosphoribosylaminopyrimidine deaminase</fullName>
            <shortName evidence="12">DRAP deaminase</shortName>
            <ecNumber evidence="12">3.5.4.26</ecNumber>
        </recommendedName>
        <alternativeName>
            <fullName evidence="12">Riboflavin-specific deaminase</fullName>
        </alternativeName>
    </domain>
    <domain>
        <recommendedName>
            <fullName evidence="12">5-amino-6-(5-phosphoribosylamino)uracil reductase</fullName>
            <ecNumber evidence="12">1.1.1.193</ecNumber>
        </recommendedName>
        <alternativeName>
            <fullName evidence="12">HTP reductase</fullName>
        </alternativeName>
    </domain>
</protein>
<dbReference type="InterPro" id="IPR016193">
    <property type="entry name" value="Cytidine_deaminase-like"/>
</dbReference>
<feature type="binding site" evidence="15">
    <location>
        <position position="81"/>
    </location>
    <ligand>
        <name>Zn(2+)</name>
        <dbReference type="ChEBI" id="CHEBI:29105"/>
        <note>catalytic</note>
    </ligand>
</feature>
<feature type="binding site" evidence="14">
    <location>
        <position position="204"/>
    </location>
    <ligand>
        <name>substrate</name>
    </ligand>
</feature>
<sequence>MNFINQAFEEALLAIGVSYPNPAVGAIVVKDGRIVGKGHTQVVHGPHAEVMALRDAGEAAKGATLYVTLEPCCHYGRTPPCTSAIIAAGIERVYFAHRDPNPLVFGKSEKILAEAGIVSTYVEPSPEFSRYFEAYDYFVKTKSPFVECKMAESADGFIAREDRSPVRITADMANAWTAKWRRMAEFILVGGGTALADNPHLTVRGVSGNSPCRAVFCGSQVLPSTLSLFDDPQKKTLVFSRNPQPHLEGIAEVHLLPSQDFTENWKCVLDTFASLGVHRLAVETGATLAQGILNSGLWNRFYILRSAKTLGTGLSWKTGKEPKYQKIENLGEDTLWTALNPIP</sequence>
<evidence type="ECO:0000259" key="16">
    <source>
        <dbReference type="PROSITE" id="PS51747"/>
    </source>
</evidence>
<evidence type="ECO:0000256" key="4">
    <source>
        <dbReference type="ARBA" id="ARBA00005259"/>
    </source>
</evidence>
<feature type="binding site" evidence="15">
    <location>
        <position position="47"/>
    </location>
    <ligand>
        <name>Zn(2+)</name>
        <dbReference type="ChEBI" id="CHEBI:29105"/>
        <note>catalytic</note>
    </ligand>
</feature>
<reference evidence="17 18" key="1">
    <citation type="submission" date="2017-11" db="EMBL/GenBank/DDBJ databases">
        <title>Animal gut microbial communities from fecal samples from Wisconsin, USA.</title>
        <authorList>
            <person name="Neumann A."/>
        </authorList>
    </citation>
    <scope>NUCLEOTIDE SEQUENCE [LARGE SCALE GENOMIC DNA]</scope>
    <source>
        <strain evidence="17 18">UWS3</strain>
    </source>
</reference>
<dbReference type="InterPro" id="IPR050765">
    <property type="entry name" value="Riboflavin_Biosynth_HTPR"/>
</dbReference>
<keyword evidence="9 12" id="KW-0521">NADP</keyword>
<feature type="binding site" evidence="14">
    <location>
        <position position="181"/>
    </location>
    <ligand>
        <name>substrate</name>
    </ligand>
</feature>
<dbReference type="RefSeq" id="WP_157797838.1">
    <property type="nucleotide sequence ID" value="NZ_PGEX01000001.1"/>
</dbReference>
<evidence type="ECO:0000256" key="11">
    <source>
        <dbReference type="ARBA" id="ARBA00023268"/>
    </source>
</evidence>
<dbReference type="EC" id="3.5.4.26" evidence="12"/>
<dbReference type="InterPro" id="IPR024072">
    <property type="entry name" value="DHFR-like_dom_sf"/>
</dbReference>
<keyword evidence="12" id="KW-0378">Hydrolase</keyword>
<gene>
    <name evidence="17" type="ORF">BGX16_0560</name>
</gene>
<evidence type="ECO:0000256" key="15">
    <source>
        <dbReference type="PIRSR" id="PIRSR006769-3"/>
    </source>
</evidence>